<gene>
    <name evidence="1" type="ORF">ECRASSUSDP1_LOCUS2375</name>
</gene>
<protein>
    <submittedName>
        <fullName evidence="1">Uncharacterized protein</fullName>
    </submittedName>
</protein>
<comment type="caution">
    <text evidence="1">The sequence shown here is derived from an EMBL/GenBank/DDBJ whole genome shotgun (WGS) entry which is preliminary data.</text>
</comment>
<reference evidence="1" key="1">
    <citation type="submission" date="2023-07" db="EMBL/GenBank/DDBJ databases">
        <authorList>
            <consortium name="AG Swart"/>
            <person name="Singh M."/>
            <person name="Singh A."/>
            <person name="Seah K."/>
            <person name="Emmerich C."/>
        </authorList>
    </citation>
    <scope>NUCLEOTIDE SEQUENCE</scope>
    <source>
        <strain evidence="1">DP1</strain>
    </source>
</reference>
<evidence type="ECO:0000313" key="1">
    <source>
        <dbReference type="EMBL" id="CAI2361066.1"/>
    </source>
</evidence>
<proteinExistence type="predicted"/>
<keyword evidence="2" id="KW-1185">Reference proteome</keyword>
<sequence>MEVQEIFGEYCWCQGDLCVGRECRLEWDRKEVDESQNLGCAKVLKEDCCRSLNRLGKLKLGSDGAFKRYFKDTEKDNLCIQTQCNSPLESEKSKGLAWYTIKEKIKSDEAHPASLSEHTQLPKMFDDSFCPEHWYTQKEGKLVGFYTQRERRNKIKHLKHKLSKHRRTCPVNKQFKGRSHAARGKTRIRGKFVKSELAEKYAVDDKVLHQRNKMIDEYVQKRDYQKAVEVLTEY</sequence>
<dbReference type="AlphaFoldDB" id="A0AAD1X802"/>
<dbReference type="Proteomes" id="UP001295684">
    <property type="component" value="Unassembled WGS sequence"/>
</dbReference>
<organism evidence="1 2">
    <name type="scientific">Euplotes crassus</name>
    <dbReference type="NCBI Taxonomy" id="5936"/>
    <lineage>
        <taxon>Eukaryota</taxon>
        <taxon>Sar</taxon>
        <taxon>Alveolata</taxon>
        <taxon>Ciliophora</taxon>
        <taxon>Intramacronucleata</taxon>
        <taxon>Spirotrichea</taxon>
        <taxon>Hypotrichia</taxon>
        <taxon>Euplotida</taxon>
        <taxon>Euplotidae</taxon>
        <taxon>Moneuplotes</taxon>
    </lineage>
</organism>
<dbReference type="EMBL" id="CAMPGE010002265">
    <property type="protein sequence ID" value="CAI2361066.1"/>
    <property type="molecule type" value="Genomic_DNA"/>
</dbReference>
<accession>A0AAD1X802</accession>
<name>A0AAD1X802_EUPCR</name>
<evidence type="ECO:0000313" key="2">
    <source>
        <dbReference type="Proteomes" id="UP001295684"/>
    </source>
</evidence>